<feature type="compositionally biased region" description="Low complexity" evidence="1">
    <location>
        <begin position="862"/>
        <end position="876"/>
    </location>
</feature>
<organism evidence="2 3">
    <name type="scientific">Diaporthe vaccinii</name>
    <dbReference type="NCBI Taxonomy" id="105482"/>
    <lineage>
        <taxon>Eukaryota</taxon>
        <taxon>Fungi</taxon>
        <taxon>Dikarya</taxon>
        <taxon>Ascomycota</taxon>
        <taxon>Pezizomycotina</taxon>
        <taxon>Sordariomycetes</taxon>
        <taxon>Sordariomycetidae</taxon>
        <taxon>Diaporthales</taxon>
        <taxon>Diaporthaceae</taxon>
        <taxon>Diaporthe</taxon>
        <taxon>Diaporthe eres species complex</taxon>
    </lineage>
</organism>
<feature type="region of interest" description="Disordered" evidence="1">
    <location>
        <begin position="34"/>
        <end position="361"/>
    </location>
</feature>
<dbReference type="EMBL" id="JBAWTH010000113">
    <property type="protein sequence ID" value="KAL2276491.1"/>
    <property type="molecule type" value="Genomic_DNA"/>
</dbReference>
<evidence type="ECO:0000256" key="1">
    <source>
        <dbReference type="SAM" id="MobiDB-lite"/>
    </source>
</evidence>
<protein>
    <submittedName>
        <fullName evidence="2">Uncharacterized protein</fullName>
    </submittedName>
</protein>
<feature type="compositionally biased region" description="Polar residues" evidence="1">
    <location>
        <begin position="45"/>
        <end position="56"/>
    </location>
</feature>
<gene>
    <name evidence="2" type="ORF">FJTKL_00915</name>
</gene>
<proteinExistence type="predicted"/>
<feature type="compositionally biased region" description="Acidic residues" evidence="1">
    <location>
        <begin position="209"/>
        <end position="224"/>
    </location>
</feature>
<feature type="region of interest" description="Disordered" evidence="1">
    <location>
        <begin position="778"/>
        <end position="808"/>
    </location>
</feature>
<feature type="compositionally biased region" description="Acidic residues" evidence="1">
    <location>
        <begin position="432"/>
        <end position="451"/>
    </location>
</feature>
<feature type="compositionally biased region" description="Polar residues" evidence="1">
    <location>
        <begin position="383"/>
        <end position="393"/>
    </location>
</feature>
<feature type="compositionally biased region" description="Polar residues" evidence="1">
    <location>
        <begin position="796"/>
        <end position="808"/>
    </location>
</feature>
<feature type="compositionally biased region" description="Basic and acidic residues" evidence="1">
    <location>
        <begin position="225"/>
        <end position="251"/>
    </location>
</feature>
<feature type="compositionally biased region" description="Polar residues" evidence="1">
    <location>
        <begin position="184"/>
        <end position="208"/>
    </location>
</feature>
<feature type="region of interest" description="Disordered" evidence="1">
    <location>
        <begin position="380"/>
        <end position="552"/>
    </location>
</feature>
<feature type="compositionally biased region" description="Polar residues" evidence="1">
    <location>
        <begin position="341"/>
        <end position="354"/>
    </location>
</feature>
<accession>A0ABR4E271</accession>
<feature type="compositionally biased region" description="Polar residues" evidence="1">
    <location>
        <begin position="941"/>
        <end position="953"/>
    </location>
</feature>
<feature type="region of interest" description="Disordered" evidence="1">
    <location>
        <begin position="825"/>
        <end position="986"/>
    </location>
</feature>
<sequence length="986" mass="107121">MTKSIRSLIAPNRNWEKAVPSRLTSSCTALHRTVASPHHPDTATMAPQTRSRTSGRTAKLSMDALATRTAPEASSKSSVAKKPKVHRPSEPGPKQLHFPARNKTIRTYGKGKPRRSLPSKTPDQSTLTQIGWIPSTYQEDEDDMDGLIDLSMDDESDVQKTEGRKATRRGSKRRKTTGDLDTVPDSTAGSSFHTQTLTQMPSFMSGQQSEDDEVEEEFNFDEQEDEHKIATKMPNSDKKLGDSSSLEERNKGSTPSPEKAVSQPTHGPTPAHVSQTPRKQIVNREVIPSSQPSPFTPNLGIGERYWSQMNRTPLQEKSTNVDAPTPTVSRKRPRTLEIADSWSTVNGGMGSSPSRGKVHRTPLKEINLADVAERSIVLGETPIRNNETTTTKEAGNAEVDSVLRTAPEMETPEKREGPSQKSTRSAENIILDSEDEFDFELEDDSGADDEAPGTPTPATRAHSQGNAGPVTEDAGALVQSAHKSRTIPSQPPSTQRNSTPDPQPENDEAEPETPSPSPQRRTSISSIVEADKGTPLSSPQKTSPALPPSTRIGLNHRSQALSTVSSPQKGSPAMPSVSQLGFRYKSQAFESQRVPFERIQQLGPQTDRSDIIVSVHPEHAEQITEGNKTHEFRDYRIPQTVGRIWIYITRPVCALKYMATISGAKEPGQIYDDQGVGNEEFNDGKGLKFAYELKQVYELNNPVSLARMKENGWVEEAPAKYVYVPPAVLGELMGNLRCAIFVEPGEPQSSQADMSVSQEVEIQLRSDIAHSTRVGCMVSSPAHSQRRDVAGDTDIIPSSQGKGEFTSSPPQAIVAATNKPVFAKPAVPASRSQRSVHWVEDSPVGRRAHQSSQHAEGYAVRPSQATTASAPSSPSQRLPSYRGQPILISSQSQPSIPVSPPTKAAASQMGPRSSGVVSDLREQGEDVVVGDSPVRRRGVEMQSSSALPGSSQGLFALGSGEPDSLLDDSRVRQPPDIVWDSEGEID</sequence>
<feature type="compositionally biased region" description="Polar residues" evidence="1">
    <location>
        <begin position="486"/>
        <end position="500"/>
    </location>
</feature>
<dbReference type="SUPFAM" id="SSF88697">
    <property type="entry name" value="PUA domain-like"/>
    <property type="match status" value="1"/>
</dbReference>
<feature type="compositionally biased region" description="Polar residues" evidence="1">
    <location>
        <begin position="118"/>
        <end position="129"/>
    </location>
</feature>
<dbReference type="InterPro" id="IPR015947">
    <property type="entry name" value="PUA-like_sf"/>
</dbReference>
<feature type="compositionally biased region" description="Polar residues" evidence="1">
    <location>
        <begin position="252"/>
        <end position="278"/>
    </location>
</feature>
<evidence type="ECO:0000313" key="3">
    <source>
        <dbReference type="Proteomes" id="UP001600888"/>
    </source>
</evidence>
<feature type="compositionally biased region" description="Low complexity" evidence="1">
    <location>
        <begin position="884"/>
        <end position="896"/>
    </location>
</feature>
<name>A0ABR4E271_9PEZI</name>
<feature type="compositionally biased region" description="Acidic residues" evidence="1">
    <location>
        <begin position="138"/>
        <end position="156"/>
    </location>
</feature>
<feature type="compositionally biased region" description="Polar residues" evidence="1">
    <location>
        <begin position="307"/>
        <end position="328"/>
    </location>
</feature>
<comment type="caution">
    <text evidence="2">The sequence shown here is derived from an EMBL/GenBank/DDBJ whole genome shotgun (WGS) entry which is preliminary data.</text>
</comment>
<dbReference type="Proteomes" id="UP001600888">
    <property type="component" value="Unassembled WGS sequence"/>
</dbReference>
<feature type="compositionally biased region" description="Basic residues" evidence="1">
    <location>
        <begin position="166"/>
        <end position="175"/>
    </location>
</feature>
<reference evidence="2 3" key="1">
    <citation type="submission" date="2024-03" db="EMBL/GenBank/DDBJ databases">
        <title>A high-quality draft genome sequence of Diaporthe vaccinii, a causative agent of upright dieback and viscid rot disease in cranberry plants.</title>
        <authorList>
            <person name="Sarrasin M."/>
            <person name="Lang B.F."/>
            <person name="Burger G."/>
        </authorList>
    </citation>
    <scope>NUCLEOTIDE SEQUENCE [LARGE SCALE GENOMIC DNA]</scope>
    <source>
        <strain evidence="2 3">IS7</strain>
    </source>
</reference>
<evidence type="ECO:0000313" key="2">
    <source>
        <dbReference type="EMBL" id="KAL2276491.1"/>
    </source>
</evidence>
<keyword evidence="3" id="KW-1185">Reference proteome</keyword>